<accession>A0A368NJX0</accession>
<dbReference type="PANTHER" id="PTHR42695:SF5">
    <property type="entry name" value="GLUTAMINE AMIDOTRANSFERASE YLR126C-RELATED"/>
    <property type="match status" value="1"/>
</dbReference>
<dbReference type="GO" id="GO:0016740">
    <property type="term" value="F:transferase activity"/>
    <property type="evidence" value="ECO:0007669"/>
    <property type="project" value="UniProtKB-KW"/>
</dbReference>
<evidence type="ECO:0000313" key="2">
    <source>
        <dbReference type="EMBL" id="RCU50436.1"/>
    </source>
</evidence>
<dbReference type="PANTHER" id="PTHR42695">
    <property type="entry name" value="GLUTAMINE AMIDOTRANSFERASE YLR126C-RELATED"/>
    <property type="match status" value="1"/>
</dbReference>
<keyword evidence="3" id="KW-1185">Reference proteome</keyword>
<dbReference type="InterPro" id="IPR017926">
    <property type="entry name" value="GATASE"/>
</dbReference>
<reference evidence="2 3" key="1">
    <citation type="submission" date="2018-07" db="EMBL/GenBank/DDBJ databases">
        <title>Corallincola holothuriorum sp. nov., a new facultative anaerobe isolated from sea cucumber Apostichopus japonicus.</title>
        <authorList>
            <person name="Xia H."/>
        </authorList>
    </citation>
    <scope>NUCLEOTIDE SEQUENCE [LARGE SCALE GENOMIC DNA]</scope>
    <source>
        <strain evidence="2 3">C4</strain>
    </source>
</reference>
<comment type="caution">
    <text evidence="2">The sequence shown here is derived from an EMBL/GenBank/DDBJ whole genome shotgun (WGS) entry which is preliminary data.</text>
</comment>
<dbReference type="AlphaFoldDB" id="A0A368NJX0"/>
<sequence length="259" mass="28163">MAATACLSRELRLCILDADHLYPQLLPSYHSYGAMFNGLLSGAAASLEIAVQISIFDVRSEQFPKSLDDYDGFLITGSKADAFADDAWIVRLRAFASQLVSEKRPTVGICFGHQLLALVIGGQVGRADKGWGVGLMTYQCAAAEAWPQPLQQGLARLATPQLQLLASHRDQVKYLPADAIPLAGNEFCPIAAFSVGEHLLCFQGHPEFSADYLLALMTLRREMVGEVNFCKAVAAQHQAHQGELVGQWLLAFLAASWSK</sequence>
<organism evidence="2 3">
    <name type="scientific">Corallincola holothuriorum</name>
    <dbReference type="NCBI Taxonomy" id="2282215"/>
    <lineage>
        <taxon>Bacteria</taxon>
        <taxon>Pseudomonadati</taxon>
        <taxon>Pseudomonadota</taxon>
        <taxon>Gammaproteobacteria</taxon>
        <taxon>Alteromonadales</taxon>
        <taxon>Psychromonadaceae</taxon>
        <taxon>Corallincola</taxon>
    </lineage>
</organism>
<dbReference type="Gene3D" id="3.40.50.880">
    <property type="match status" value="1"/>
</dbReference>
<dbReference type="InterPro" id="IPR044992">
    <property type="entry name" value="ChyE-like"/>
</dbReference>
<dbReference type="PROSITE" id="PS51273">
    <property type="entry name" value="GATASE_TYPE_1"/>
    <property type="match status" value="1"/>
</dbReference>
<evidence type="ECO:0000259" key="1">
    <source>
        <dbReference type="Pfam" id="PF00117"/>
    </source>
</evidence>
<dbReference type="Proteomes" id="UP000252558">
    <property type="component" value="Unassembled WGS sequence"/>
</dbReference>
<keyword evidence="2" id="KW-0808">Transferase</keyword>
<dbReference type="Pfam" id="PF00117">
    <property type="entry name" value="GATase"/>
    <property type="match status" value="1"/>
</dbReference>
<dbReference type="EMBL" id="QPID01000004">
    <property type="protein sequence ID" value="RCU50436.1"/>
    <property type="molecule type" value="Genomic_DNA"/>
</dbReference>
<dbReference type="CDD" id="cd01741">
    <property type="entry name" value="GATase1_1"/>
    <property type="match status" value="1"/>
</dbReference>
<gene>
    <name evidence="2" type="ORF">DU002_08410</name>
</gene>
<dbReference type="OrthoDB" id="9813383at2"/>
<dbReference type="GO" id="GO:0005829">
    <property type="term" value="C:cytosol"/>
    <property type="evidence" value="ECO:0007669"/>
    <property type="project" value="TreeGrafter"/>
</dbReference>
<dbReference type="PRINTS" id="PR00099">
    <property type="entry name" value="CPSGATASE"/>
</dbReference>
<dbReference type="InterPro" id="IPR029062">
    <property type="entry name" value="Class_I_gatase-like"/>
</dbReference>
<evidence type="ECO:0000313" key="3">
    <source>
        <dbReference type="Proteomes" id="UP000252558"/>
    </source>
</evidence>
<dbReference type="SUPFAM" id="SSF52317">
    <property type="entry name" value="Class I glutamine amidotransferase-like"/>
    <property type="match status" value="1"/>
</dbReference>
<feature type="domain" description="Glutamine amidotransferase" evidence="1">
    <location>
        <begin position="48"/>
        <end position="209"/>
    </location>
</feature>
<protein>
    <submittedName>
        <fullName evidence="2">Amidotransferase</fullName>
    </submittedName>
</protein>
<dbReference type="RefSeq" id="WP_114337926.1">
    <property type="nucleotide sequence ID" value="NZ_QPID01000004.1"/>
</dbReference>
<proteinExistence type="predicted"/>
<name>A0A368NJX0_9GAMM</name>